<name>A0A9W8JAK2_9AGAR</name>
<protein>
    <submittedName>
        <fullName evidence="1">Uncharacterized protein</fullName>
    </submittedName>
</protein>
<dbReference type="AlphaFoldDB" id="A0A9W8JAK2"/>
<accession>A0A9W8JAK2</accession>
<reference evidence="1" key="1">
    <citation type="submission" date="2022-06" db="EMBL/GenBank/DDBJ databases">
        <title>Genome Sequence of Candolleomyces eurysporus.</title>
        <authorList>
            <person name="Buettner E."/>
        </authorList>
    </citation>
    <scope>NUCLEOTIDE SEQUENCE</scope>
    <source>
        <strain evidence="1">VTCC 930004</strain>
    </source>
</reference>
<evidence type="ECO:0000313" key="1">
    <source>
        <dbReference type="EMBL" id="KAJ2927385.1"/>
    </source>
</evidence>
<comment type="caution">
    <text evidence="1">The sequence shown here is derived from an EMBL/GenBank/DDBJ whole genome shotgun (WGS) entry which is preliminary data.</text>
</comment>
<proteinExistence type="predicted"/>
<gene>
    <name evidence="1" type="ORF">H1R20_g9715</name>
</gene>
<dbReference type="EMBL" id="JANBPK010000999">
    <property type="protein sequence ID" value="KAJ2927385.1"/>
    <property type="molecule type" value="Genomic_DNA"/>
</dbReference>
<dbReference type="Proteomes" id="UP001140091">
    <property type="component" value="Unassembled WGS sequence"/>
</dbReference>
<organism evidence="1 2">
    <name type="scientific">Candolleomyces eurysporus</name>
    <dbReference type="NCBI Taxonomy" id="2828524"/>
    <lineage>
        <taxon>Eukaryota</taxon>
        <taxon>Fungi</taxon>
        <taxon>Dikarya</taxon>
        <taxon>Basidiomycota</taxon>
        <taxon>Agaricomycotina</taxon>
        <taxon>Agaricomycetes</taxon>
        <taxon>Agaricomycetidae</taxon>
        <taxon>Agaricales</taxon>
        <taxon>Agaricineae</taxon>
        <taxon>Psathyrellaceae</taxon>
        <taxon>Candolleomyces</taxon>
    </lineage>
</organism>
<sequence length="248" mass="28444">MIPFKLFPFPDHAPIYEFPRLRRLKIRDTFSFTILSKIRAPSLSALQIINPTSIYHDVDTTQQRLWTTFPQLIDFLEKWGSNIREFHLTCWFLQDNEALHYLLESLSSVRKLCLDTWFTGEPTCEDLEDTGAPVNPQELLPNIREICMHSRGVDPQPYRAKPFIRGPSYWRSFSTFLHSRSLAGTTTENDANAMKVANAAKPNLLVYLPNIKGVHGLTEAQLKAVESIRALDGISITIQTKHICDAEW</sequence>
<feature type="non-terminal residue" evidence="1">
    <location>
        <position position="248"/>
    </location>
</feature>
<evidence type="ECO:0000313" key="2">
    <source>
        <dbReference type="Proteomes" id="UP001140091"/>
    </source>
</evidence>
<keyword evidence="2" id="KW-1185">Reference proteome</keyword>